<dbReference type="Proteomes" id="UP001148629">
    <property type="component" value="Unassembled WGS sequence"/>
</dbReference>
<dbReference type="EMBL" id="JANRMS010000456">
    <property type="protein sequence ID" value="KAJ3539530.1"/>
    <property type="molecule type" value="Genomic_DNA"/>
</dbReference>
<protein>
    <submittedName>
        <fullName evidence="1">Uncharacterized protein</fullName>
    </submittedName>
</protein>
<organism evidence="1 2">
    <name type="scientific">Fusarium decemcellulare</name>
    <dbReference type="NCBI Taxonomy" id="57161"/>
    <lineage>
        <taxon>Eukaryota</taxon>
        <taxon>Fungi</taxon>
        <taxon>Dikarya</taxon>
        <taxon>Ascomycota</taxon>
        <taxon>Pezizomycotina</taxon>
        <taxon>Sordariomycetes</taxon>
        <taxon>Hypocreomycetidae</taxon>
        <taxon>Hypocreales</taxon>
        <taxon>Nectriaceae</taxon>
        <taxon>Fusarium</taxon>
        <taxon>Fusarium decemcellulare species complex</taxon>
    </lineage>
</organism>
<reference evidence="1" key="1">
    <citation type="submission" date="2022-08" db="EMBL/GenBank/DDBJ databases">
        <title>Genome Sequence of Fusarium decemcellulare.</title>
        <authorList>
            <person name="Buettner E."/>
        </authorList>
    </citation>
    <scope>NUCLEOTIDE SEQUENCE</scope>
    <source>
        <strain evidence="1">Babe19</strain>
    </source>
</reference>
<sequence length="765" mass="82918">MHSTAPVPYRASDLEVSKPAESHVEKLRRQQTQTEIDPVMDKRIDQKCDLHIIPWLFGIWLFAFIDRSNIGNAKIDGLTEDLGIETGNKFNIALLIFFIPYILVDVPSNWIVKHVKAGIYLPALITSWGLVCTFMGFIRSFAGLVICRFLLGMFEGGLLGGILVYLAMFYRRHQMVFRIGLFYCAAPLSGAFGGLLATGLAKIEHGGYNRWPWIFFIEGAVTTLFGIVCFFTMPNTPAEAKFLTEEERFVAMIRLKEDSHGATTTEDINDEHFKWHWVRMAFKAPQTYLCSLAWICLLIPLYSFSLFLPSIVRGLGYHATKAQLFTAPPNIAAFFTVLATSITSDRIKARGPIMVIGSIVAMGGYVMLLAATKSSVRYGGTFLVAVGVYPGSAMVMGWLSNNLAPHYVRATGLGVLIALANTSSFVASFIYRAQDAPNYTLGHAVSLGSLVLCLLTIGIRVIPSSLHSSSSWFVSVLPLLRRSSRLGGAVLAAPANDLGKPSFKDASAAKAAQDSDAPVPKIHTISVKDLKPFSDEQAGPSNITESLGARGIIGTDDRVLWDSQEYPYSAMGRISGSDGGSCSASLVGPRHVATAKHCVPPSGVTTRFQPMYFDGERAGGSQATDVITMEQGDGSCFQMEDWAIFILADRLGDQFGYLGAKTVDCDAQKDKPIFLHFGYPGDKGLEKPYRQEGISIKRCADCTPGGPLETDADGIPGQSGGPLWAEEDGAPYLYGVLSGTSDQGSGFASGNNLVNAISKARSDYP</sequence>
<gene>
    <name evidence="1" type="ORF">NM208_g5455</name>
</gene>
<evidence type="ECO:0000313" key="1">
    <source>
        <dbReference type="EMBL" id="KAJ3539530.1"/>
    </source>
</evidence>
<comment type="caution">
    <text evidence="1">The sequence shown here is derived from an EMBL/GenBank/DDBJ whole genome shotgun (WGS) entry which is preliminary data.</text>
</comment>
<evidence type="ECO:0000313" key="2">
    <source>
        <dbReference type="Proteomes" id="UP001148629"/>
    </source>
</evidence>
<accession>A0ACC1SHA6</accession>
<proteinExistence type="predicted"/>
<name>A0ACC1SHA6_9HYPO</name>
<keyword evidence="2" id="KW-1185">Reference proteome</keyword>